<sequence length="173" mass="18013">MLQPIDPHLFSFTMSYGWNNCYPNCTPVTVTLQPPPFSMNIPSSSLCCPDQYACIDPCRPCSPTVCSTMVCSPTVCGPSMCAPKACGPAACGPAHCGPVSCAPVSCGPVSCAPVSCGPVSCGPVSCAPVSCAPVVCGPAFSRSRYNSYYNSCSLPSRKCLPRVQTICDPCTKY</sequence>
<dbReference type="AlphaFoldDB" id="V8N928"/>
<proteinExistence type="predicted"/>
<gene>
    <name evidence="2" type="primary">KRTAP10-8</name>
    <name evidence="2" type="ORF">L345_16116</name>
</gene>
<feature type="non-terminal residue" evidence="2">
    <location>
        <position position="1"/>
    </location>
</feature>
<keyword evidence="1" id="KW-0416">Keratin</keyword>
<comment type="caution">
    <text evidence="2">The sequence shown here is derived from an EMBL/GenBank/DDBJ whole genome shotgun (WGS) entry which is preliminary data.</text>
</comment>
<evidence type="ECO:0000256" key="1">
    <source>
        <dbReference type="ARBA" id="ARBA00022744"/>
    </source>
</evidence>
<name>V8N928_OPHHA</name>
<dbReference type="Proteomes" id="UP000018936">
    <property type="component" value="Unassembled WGS sequence"/>
</dbReference>
<dbReference type="Pfam" id="PF13885">
    <property type="entry name" value="Keratin_B2_2"/>
    <property type="match status" value="1"/>
</dbReference>
<protein>
    <submittedName>
        <fullName evidence="2">Keratin-associated protein 10-8</fullName>
    </submittedName>
</protein>
<dbReference type="InterPro" id="IPR002494">
    <property type="entry name" value="KAP"/>
</dbReference>
<dbReference type="EMBL" id="AZIM01007131">
    <property type="protein sequence ID" value="ETE58163.1"/>
    <property type="molecule type" value="Genomic_DNA"/>
</dbReference>
<keyword evidence="3" id="KW-1185">Reference proteome</keyword>
<dbReference type="OrthoDB" id="9711327at2759"/>
<reference evidence="2 3" key="1">
    <citation type="journal article" date="2013" name="Proc. Natl. Acad. Sci. U.S.A.">
        <title>The king cobra genome reveals dynamic gene evolution and adaptation in the snake venom system.</title>
        <authorList>
            <person name="Vonk F.J."/>
            <person name="Casewell N.R."/>
            <person name="Henkel C.V."/>
            <person name="Heimberg A.M."/>
            <person name="Jansen H.J."/>
            <person name="McCleary R.J."/>
            <person name="Kerkkamp H.M."/>
            <person name="Vos R.A."/>
            <person name="Guerreiro I."/>
            <person name="Calvete J.J."/>
            <person name="Wuster W."/>
            <person name="Woods A.E."/>
            <person name="Logan J.M."/>
            <person name="Harrison R.A."/>
            <person name="Castoe T.A."/>
            <person name="de Koning A.P."/>
            <person name="Pollock D.D."/>
            <person name="Yandell M."/>
            <person name="Calderon D."/>
            <person name="Renjifo C."/>
            <person name="Currier R.B."/>
            <person name="Salgado D."/>
            <person name="Pla D."/>
            <person name="Sanz L."/>
            <person name="Hyder A.S."/>
            <person name="Ribeiro J.M."/>
            <person name="Arntzen J.W."/>
            <person name="van den Thillart G.E."/>
            <person name="Boetzer M."/>
            <person name="Pirovano W."/>
            <person name="Dirks R.P."/>
            <person name="Spaink H.P."/>
            <person name="Duboule D."/>
            <person name="McGlinn E."/>
            <person name="Kini R.M."/>
            <person name="Richardson M.K."/>
        </authorList>
    </citation>
    <scope>NUCLEOTIDE SEQUENCE</scope>
    <source>
        <tissue evidence="2">Blood</tissue>
    </source>
</reference>
<accession>V8N928</accession>
<evidence type="ECO:0000313" key="3">
    <source>
        <dbReference type="Proteomes" id="UP000018936"/>
    </source>
</evidence>
<evidence type="ECO:0000313" key="2">
    <source>
        <dbReference type="EMBL" id="ETE58163.1"/>
    </source>
</evidence>
<organism evidence="2 3">
    <name type="scientific">Ophiophagus hannah</name>
    <name type="common">King cobra</name>
    <name type="synonym">Naja hannah</name>
    <dbReference type="NCBI Taxonomy" id="8665"/>
    <lineage>
        <taxon>Eukaryota</taxon>
        <taxon>Metazoa</taxon>
        <taxon>Chordata</taxon>
        <taxon>Craniata</taxon>
        <taxon>Vertebrata</taxon>
        <taxon>Euteleostomi</taxon>
        <taxon>Lepidosauria</taxon>
        <taxon>Squamata</taxon>
        <taxon>Bifurcata</taxon>
        <taxon>Unidentata</taxon>
        <taxon>Episquamata</taxon>
        <taxon>Toxicofera</taxon>
        <taxon>Serpentes</taxon>
        <taxon>Colubroidea</taxon>
        <taxon>Elapidae</taxon>
        <taxon>Elapinae</taxon>
        <taxon>Ophiophagus</taxon>
    </lineage>
</organism>